<dbReference type="Proteomes" id="UP000239471">
    <property type="component" value="Unassembled WGS sequence"/>
</dbReference>
<dbReference type="InterPro" id="IPR005538">
    <property type="entry name" value="LrgA/CidA"/>
</dbReference>
<keyword evidence="5 6" id="KW-0472">Membrane</keyword>
<comment type="subcellular location">
    <subcellularLocation>
        <location evidence="1">Cell membrane</location>
        <topology evidence="1">Multi-pass membrane protein</topology>
    </subcellularLocation>
</comment>
<dbReference type="OrthoDB" id="3176438at2"/>
<evidence type="ECO:0000256" key="2">
    <source>
        <dbReference type="ARBA" id="ARBA00022475"/>
    </source>
</evidence>
<evidence type="ECO:0000256" key="3">
    <source>
        <dbReference type="ARBA" id="ARBA00022692"/>
    </source>
</evidence>
<evidence type="ECO:0000256" key="5">
    <source>
        <dbReference type="ARBA" id="ARBA00023136"/>
    </source>
</evidence>
<feature type="transmembrane region" description="Helical" evidence="6">
    <location>
        <begin position="84"/>
        <end position="107"/>
    </location>
</feature>
<keyword evidence="3 6" id="KW-0812">Transmembrane</keyword>
<dbReference type="EMBL" id="PVXQ01000007">
    <property type="protein sequence ID" value="PRR83440.1"/>
    <property type="molecule type" value="Genomic_DNA"/>
</dbReference>
<dbReference type="PANTHER" id="PTHR33931">
    <property type="entry name" value="HOLIN-LIKE PROTEIN CIDA-RELATED"/>
    <property type="match status" value="1"/>
</dbReference>
<protein>
    <submittedName>
        <fullName evidence="7">Antiholin-like protein LrgA</fullName>
    </submittedName>
</protein>
<keyword evidence="4 6" id="KW-1133">Transmembrane helix</keyword>
<dbReference type="Pfam" id="PF03788">
    <property type="entry name" value="LrgA"/>
    <property type="match status" value="1"/>
</dbReference>
<feature type="transmembrane region" description="Helical" evidence="6">
    <location>
        <begin position="30"/>
        <end position="47"/>
    </location>
</feature>
<dbReference type="RefSeq" id="WP_106059013.1">
    <property type="nucleotide sequence ID" value="NZ_PVXQ01000007.1"/>
</dbReference>
<proteinExistence type="predicted"/>
<evidence type="ECO:0000313" key="8">
    <source>
        <dbReference type="Proteomes" id="UP000239471"/>
    </source>
</evidence>
<keyword evidence="2" id="KW-1003">Cell membrane</keyword>
<reference evidence="7 8" key="1">
    <citation type="submission" date="2018-03" db="EMBL/GenBank/DDBJ databases">
        <title>Genome sequence of Clostridium vincentii DSM 10228.</title>
        <authorList>
            <person name="Poehlein A."/>
            <person name="Daniel R."/>
        </authorList>
    </citation>
    <scope>NUCLEOTIDE SEQUENCE [LARGE SCALE GENOMIC DNA]</scope>
    <source>
        <strain evidence="7 8">DSM 10228</strain>
    </source>
</reference>
<keyword evidence="8" id="KW-1185">Reference proteome</keyword>
<accession>A0A2T0BHS5</accession>
<dbReference type="AlphaFoldDB" id="A0A2T0BHS5"/>
<gene>
    <name evidence="7" type="primary">lrgA</name>
    <name evidence="7" type="ORF">CLVI_09890</name>
</gene>
<organism evidence="7 8">
    <name type="scientific">Clostridium vincentii</name>
    <dbReference type="NCBI Taxonomy" id="52704"/>
    <lineage>
        <taxon>Bacteria</taxon>
        <taxon>Bacillati</taxon>
        <taxon>Bacillota</taxon>
        <taxon>Clostridia</taxon>
        <taxon>Eubacteriales</taxon>
        <taxon>Clostridiaceae</taxon>
        <taxon>Clostridium</taxon>
    </lineage>
</organism>
<dbReference type="PANTHER" id="PTHR33931:SF2">
    <property type="entry name" value="HOLIN-LIKE PROTEIN CIDA"/>
    <property type="match status" value="1"/>
</dbReference>
<feature type="transmembrane region" description="Helical" evidence="6">
    <location>
        <begin position="7"/>
        <end position="24"/>
    </location>
</feature>
<comment type="caution">
    <text evidence="7">The sequence shown here is derived from an EMBL/GenBank/DDBJ whole genome shotgun (WGS) entry which is preliminary data.</text>
</comment>
<feature type="transmembrane region" description="Helical" evidence="6">
    <location>
        <begin position="59"/>
        <end position="78"/>
    </location>
</feature>
<evidence type="ECO:0000313" key="7">
    <source>
        <dbReference type="EMBL" id="PRR83440.1"/>
    </source>
</evidence>
<evidence type="ECO:0000256" key="1">
    <source>
        <dbReference type="ARBA" id="ARBA00004651"/>
    </source>
</evidence>
<evidence type="ECO:0000256" key="6">
    <source>
        <dbReference type="SAM" id="Phobius"/>
    </source>
</evidence>
<dbReference type="GO" id="GO:0005886">
    <property type="term" value="C:plasma membrane"/>
    <property type="evidence" value="ECO:0007669"/>
    <property type="project" value="UniProtKB-SubCell"/>
</dbReference>
<name>A0A2T0BHS5_9CLOT</name>
<evidence type="ECO:0000256" key="4">
    <source>
        <dbReference type="ARBA" id="ARBA00022989"/>
    </source>
</evidence>
<sequence>MKLFREAIIILGIYLLGEFISEVLSLPVPGNILGMIILLFLLCTKIIKLEQINTISNFLLDHLAFFFIPAGVGLMTSVDIIKDSWLKLIVVCIATTIIIISSTGLIVQYITRKNNKRGENLEHINK</sequence>